<dbReference type="InterPro" id="IPR011989">
    <property type="entry name" value="ARM-like"/>
</dbReference>
<dbReference type="Pfam" id="PF05804">
    <property type="entry name" value="KAP"/>
    <property type="match status" value="2"/>
</dbReference>
<keyword evidence="3" id="KW-1185">Reference proteome</keyword>
<comment type="caution">
    <text evidence="2">The sequence shown here is derived from an EMBL/GenBank/DDBJ whole genome shotgun (WGS) entry which is preliminary data.</text>
</comment>
<dbReference type="GO" id="GO:0035869">
    <property type="term" value="C:ciliary transition zone"/>
    <property type="evidence" value="ECO:0007669"/>
    <property type="project" value="TreeGrafter"/>
</dbReference>
<dbReference type="OrthoDB" id="10265679at2759"/>
<feature type="compositionally biased region" description="Polar residues" evidence="1">
    <location>
        <begin position="130"/>
        <end position="145"/>
    </location>
</feature>
<feature type="region of interest" description="Disordered" evidence="1">
    <location>
        <begin position="125"/>
        <end position="145"/>
    </location>
</feature>
<evidence type="ECO:0000313" key="3">
    <source>
        <dbReference type="Proteomes" id="UP000198287"/>
    </source>
</evidence>
<dbReference type="AlphaFoldDB" id="A0A226DYR9"/>
<dbReference type="GO" id="GO:0005930">
    <property type="term" value="C:axoneme"/>
    <property type="evidence" value="ECO:0007669"/>
    <property type="project" value="TreeGrafter"/>
</dbReference>
<dbReference type="OMA" id="NDMAETF"/>
<feature type="region of interest" description="Disordered" evidence="1">
    <location>
        <begin position="842"/>
        <end position="861"/>
    </location>
</feature>
<feature type="region of interest" description="Disordered" evidence="1">
    <location>
        <begin position="875"/>
        <end position="896"/>
    </location>
</feature>
<dbReference type="GO" id="GO:0007018">
    <property type="term" value="P:microtubule-based movement"/>
    <property type="evidence" value="ECO:0007669"/>
    <property type="project" value="TreeGrafter"/>
</dbReference>
<dbReference type="GO" id="GO:0019894">
    <property type="term" value="F:kinesin binding"/>
    <property type="evidence" value="ECO:0007669"/>
    <property type="project" value="InterPro"/>
</dbReference>
<dbReference type="Gene3D" id="1.25.10.10">
    <property type="entry name" value="Leucine-rich Repeat Variant"/>
    <property type="match status" value="1"/>
</dbReference>
<feature type="region of interest" description="Disordered" evidence="1">
    <location>
        <begin position="811"/>
        <end position="837"/>
    </location>
</feature>
<dbReference type="SMART" id="SM01297">
    <property type="entry name" value="KAP"/>
    <property type="match status" value="1"/>
</dbReference>
<accession>A0A226DYR9</accession>
<organism evidence="2 3">
    <name type="scientific">Folsomia candida</name>
    <name type="common">Springtail</name>
    <dbReference type="NCBI Taxonomy" id="158441"/>
    <lineage>
        <taxon>Eukaryota</taxon>
        <taxon>Metazoa</taxon>
        <taxon>Ecdysozoa</taxon>
        <taxon>Arthropoda</taxon>
        <taxon>Hexapoda</taxon>
        <taxon>Collembola</taxon>
        <taxon>Entomobryomorpha</taxon>
        <taxon>Isotomoidea</taxon>
        <taxon>Isotomidae</taxon>
        <taxon>Proisotominae</taxon>
        <taxon>Folsomia</taxon>
    </lineage>
</organism>
<feature type="compositionally biased region" description="Acidic residues" evidence="1">
    <location>
        <begin position="884"/>
        <end position="893"/>
    </location>
</feature>
<dbReference type="SUPFAM" id="SSF48371">
    <property type="entry name" value="ARM repeat"/>
    <property type="match status" value="1"/>
</dbReference>
<reference evidence="2 3" key="1">
    <citation type="submission" date="2015-12" db="EMBL/GenBank/DDBJ databases">
        <title>The genome of Folsomia candida.</title>
        <authorList>
            <person name="Faddeeva A."/>
            <person name="Derks M.F."/>
            <person name="Anvar Y."/>
            <person name="Smit S."/>
            <person name="Van Straalen N."/>
            <person name="Roelofs D."/>
        </authorList>
    </citation>
    <scope>NUCLEOTIDE SEQUENCE [LARGE SCALE GENOMIC DNA]</scope>
    <source>
        <strain evidence="2 3">VU population</strain>
        <tissue evidence="2">Whole body</tissue>
    </source>
</reference>
<dbReference type="InterPro" id="IPR016024">
    <property type="entry name" value="ARM-type_fold"/>
</dbReference>
<feature type="compositionally biased region" description="Basic and acidic residues" evidence="1">
    <location>
        <begin position="843"/>
        <end position="853"/>
    </location>
</feature>
<dbReference type="GO" id="GO:0044782">
    <property type="term" value="P:cilium organization"/>
    <property type="evidence" value="ECO:0007669"/>
    <property type="project" value="TreeGrafter"/>
</dbReference>
<dbReference type="GO" id="GO:0016939">
    <property type="term" value="C:kinesin II complex"/>
    <property type="evidence" value="ECO:0007669"/>
    <property type="project" value="TreeGrafter"/>
</dbReference>
<gene>
    <name evidence="2" type="ORF">Fcan01_14798</name>
</gene>
<evidence type="ECO:0000256" key="1">
    <source>
        <dbReference type="SAM" id="MobiDB-lite"/>
    </source>
</evidence>
<dbReference type="PANTHER" id="PTHR15605:SF2">
    <property type="entry name" value="KINESIN-ASSOCIATED PROTEIN 3"/>
    <property type="match status" value="1"/>
</dbReference>
<evidence type="ECO:0000313" key="2">
    <source>
        <dbReference type="EMBL" id="OXA50433.1"/>
    </source>
</evidence>
<dbReference type="Proteomes" id="UP000198287">
    <property type="component" value="Unassembled WGS sequence"/>
</dbReference>
<protein>
    <submittedName>
        <fullName evidence="2">Kinesin-associated protein 3</fullName>
    </submittedName>
</protein>
<dbReference type="PANTHER" id="PTHR15605">
    <property type="entry name" value="KINESIN-ASSOCIATED PROTEINS"/>
    <property type="match status" value="1"/>
</dbReference>
<proteinExistence type="predicted"/>
<name>A0A226DYR9_FOLCA</name>
<dbReference type="STRING" id="158441.A0A226DYR9"/>
<sequence length="912" mass="104352">MNYESNKPSKADEAEVVTRTFNIHRFDPHPRRKILIIHGEVLITISNPLCPVVLAEESREFKKLISLENLFPTTPREQVIDSVLRECPFINPDMRLHLAVTIDFLKNRQYDDNGMVITPSTSLTEREKYSSGNNAKVNQSTASTPTGDFPDFEVDTISASQQGTFSTSANTEAELNEKVDMTRLDTYVELLYEDDLSEKARGARCIAKLAKISENLAVIAYHETALNALFRTLREEYRKSLDLTTHIMSTCLSYAQFTDFHPILLTNKTCSITFDLIEFELQRYEKWRLEVARRQDIVENRSEFPGSAGSFQKAKADFERMRVKFAEVTRKQDHILALAFEVILYLAENHGLQGEILSRGVVPMLMDTLSRKNIDLLKVGLKYLKDLSYYLPCKVQMGQLYITEKIAQLLDANIPNEIIRCCLDLLFNLSFDTKLRHKMVMFGILPKLAFYLEDTVLENVTRKLLYVMSMDRRVRPRIASLPQILPVLIQTLNENREEPARNSLDVAGILINLATNKKCALAMCDKTTAGNGNNNLVTFLQQSFESEDEIVMKIVRNLSAHSNTKEAFAPFICDLARAILDATSEEFVLECIGTLANLDLPNIDFSKLLQEFQLIPWIQAIFDKFLSTNLNLNRTKSASSSRTNANNNNSNSNTTNHTSLLTLEVVILTGTCCSDYECADLLIQEGILDQLIKILITTSDLGLKSQVLYVFYKMCSHSGTKQHIQERTQIPKIVLELLQHENLEVQQLCEGIMNQFGETDEAWMEKLREKRFRFFNEAWIEMTERSVDDDDPYGFTYGNTREKIVIDMGPSSTSETLMTEDDSGEEHSDLEVDKDDEQLLQERGGRIRGENNTDKAGSSIFDRFKAQYEREMRAKEQWDRREFSDEEDDEEINNGELTLVKNRAKSARRIKK</sequence>
<dbReference type="EMBL" id="LNIX01000009">
    <property type="protein sequence ID" value="OXA50433.1"/>
    <property type="molecule type" value="Genomic_DNA"/>
</dbReference>
<dbReference type="InterPro" id="IPR008658">
    <property type="entry name" value="KAP3"/>
</dbReference>